<dbReference type="Proteomes" id="UP000292685">
    <property type="component" value="Unassembled WGS sequence"/>
</dbReference>
<name>A0A4Q8AFW9_9MICC</name>
<dbReference type="InterPro" id="IPR008929">
    <property type="entry name" value="Chondroitin_lyas"/>
</dbReference>
<comment type="caution">
    <text evidence="3">The sequence shown here is derived from an EMBL/GenBank/DDBJ whole genome shotgun (WGS) entry which is preliminary data.</text>
</comment>
<dbReference type="InterPro" id="IPR012480">
    <property type="entry name" value="Hepar_II_III_C"/>
</dbReference>
<dbReference type="OrthoDB" id="9793856at2"/>
<sequence length="634" mass="68222">MHRSPEGAGPLTAAWPAISDPQQLVETLDDARDRLARAWSTPPATLPGELAAAARADLSTSWPRPLARHFRRYHATGERMPYEQRVRDLQARLTRAAVMAWAGSESGTPDSSDGGWLDEVADGVYLLCELSTWAWVAHDDAHEASGAVLPDTDRPYLDLGAGEIAAQLAWIDLLLGDALDQQVPGLRARMRLETRRRAVDPFLERLDWHWLGLDGDVHNWNPWIHGNLLTAALLMEPDRERRARIVARVIEGLDRYLAWLPADGAVDEGFSYWWDGAGRCLEALELLEQASGGRLVADVPVLRSTLAFPRRLHLGGAFFVNAGDGAARAKDSIVWEVLLPWARRFGDAATAAHAEAMAAAAPAAPPSSAGIHRVLRRLATRAASAPHNAPAPADGWDRIDSAQIAVARASGVAASLKGGHNGEHHNHLDLGSVIVAVDGVPLVVDAGQPTYTAETFGPNRYRARAMQSLWHSTPAPGGLMQGIGSRYTARGAHAASAAASRESLELAGAYDLPAGSSWLRSLTVDPDGRVEVIDEWEIPGGTAETTCVHLLLAGTVERHDGGARVSPRGIPGTGGGRSLRLHWPSGAAAQFEDWELEDPLLAAVWGERLTRLTLDAGTDARSHGRLRVSMEAQP</sequence>
<evidence type="ECO:0000313" key="3">
    <source>
        <dbReference type="EMBL" id="RZU62539.1"/>
    </source>
</evidence>
<accession>A0A4Q8AFW9</accession>
<evidence type="ECO:0000256" key="1">
    <source>
        <dbReference type="ARBA" id="ARBA00004196"/>
    </source>
</evidence>
<dbReference type="SUPFAM" id="SSF48230">
    <property type="entry name" value="Chondroitin AC/alginate lyase"/>
    <property type="match status" value="1"/>
</dbReference>
<dbReference type="RefSeq" id="WP_130451109.1">
    <property type="nucleotide sequence ID" value="NZ_SHLA01000001.1"/>
</dbReference>
<gene>
    <name evidence="3" type="ORF">EV380_2136</name>
</gene>
<feature type="domain" description="Heparinase II/III-like C-terminal" evidence="2">
    <location>
        <begin position="413"/>
        <end position="565"/>
    </location>
</feature>
<dbReference type="Pfam" id="PF07940">
    <property type="entry name" value="Hepar_II_III_C"/>
    <property type="match status" value="1"/>
</dbReference>
<reference evidence="3 4" key="1">
    <citation type="submission" date="2019-02" db="EMBL/GenBank/DDBJ databases">
        <title>Sequencing the genomes of 1000 actinobacteria strains.</title>
        <authorList>
            <person name="Klenk H.-P."/>
        </authorList>
    </citation>
    <scope>NUCLEOTIDE SEQUENCE [LARGE SCALE GENOMIC DNA]</scope>
    <source>
        <strain evidence="3 4">DSM 17364</strain>
    </source>
</reference>
<proteinExistence type="predicted"/>
<comment type="subcellular location">
    <subcellularLocation>
        <location evidence="1">Cell envelope</location>
    </subcellularLocation>
</comment>
<dbReference type="GO" id="GO:0016829">
    <property type="term" value="F:lyase activity"/>
    <property type="evidence" value="ECO:0007669"/>
    <property type="project" value="InterPro"/>
</dbReference>
<protein>
    <submittedName>
        <fullName evidence="3">Heparinase II/III-like protein</fullName>
    </submittedName>
</protein>
<dbReference type="AlphaFoldDB" id="A0A4Q8AFW9"/>
<evidence type="ECO:0000313" key="4">
    <source>
        <dbReference type="Proteomes" id="UP000292685"/>
    </source>
</evidence>
<evidence type="ECO:0000259" key="2">
    <source>
        <dbReference type="Pfam" id="PF07940"/>
    </source>
</evidence>
<dbReference type="GO" id="GO:0030313">
    <property type="term" value="C:cell envelope"/>
    <property type="evidence" value="ECO:0007669"/>
    <property type="project" value="UniProtKB-SubCell"/>
</dbReference>
<keyword evidence="4" id="KW-1185">Reference proteome</keyword>
<dbReference type="Gene3D" id="2.70.98.70">
    <property type="match status" value="1"/>
</dbReference>
<organism evidence="3 4">
    <name type="scientific">Zhihengliuella halotolerans</name>
    <dbReference type="NCBI Taxonomy" id="370736"/>
    <lineage>
        <taxon>Bacteria</taxon>
        <taxon>Bacillati</taxon>
        <taxon>Actinomycetota</taxon>
        <taxon>Actinomycetes</taxon>
        <taxon>Micrococcales</taxon>
        <taxon>Micrococcaceae</taxon>
        <taxon>Zhihengliuella</taxon>
    </lineage>
</organism>
<dbReference type="EMBL" id="SHLA01000001">
    <property type="protein sequence ID" value="RZU62539.1"/>
    <property type="molecule type" value="Genomic_DNA"/>
</dbReference>
<dbReference type="Gene3D" id="1.50.10.100">
    <property type="entry name" value="Chondroitin AC/alginate lyase"/>
    <property type="match status" value="1"/>
</dbReference>